<dbReference type="GO" id="GO:1904680">
    <property type="term" value="F:peptide transmembrane transporter activity"/>
    <property type="evidence" value="ECO:0007669"/>
    <property type="project" value="TreeGrafter"/>
</dbReference>
<feature type="chain" id="PRO_5012496875" evidence="5">
    <location>
        <begin position="29"/>
        <end position="519"/>
    </location>
</feature>
<keyword evidence="4 5" id="KW-0732">Signal</keyword>
<dbReference type="Proteomes" id="UP000223527">
    <property type="component" value="Unassembled WGS sequence"/>
</dbReference>
<dbReference type="CDD" id="cd08512">
    <property type="entry name" value="PBP2_NikA_DppA_OppA_like_7"/>
    <property type="match status" value="1"/>
</dbReference>
<dbReference type="Gene3D" id="3.10.105.10">
    <property type="entry name" value="Dipeptide-binding Protein, Domain 3"/>
    <property type="match status" value="1"/>
</dbReference>
<evidence type="ECO:0000256" key="5">
    <source>
        <dbReference type="SAM" id="SignalP"/>
    </source>
</evidence>
<dbReference type="GO" id="GO:0030288">
    <property type="term" value="C:outer membrane-bounded periplasmic space"/>
    <property type="evidence" value="ECO:0007669"/>
    <property type="project" value="UniProtKB-ARBA"/>
</dbReference>
<dbReference type="EMBL" id="PDNU01000003">
    <property type="protein sequence ID" value="PHK96529.1"/>
    <property type="molecule type" value="Genomic_DNA"/>
</dbReference>
<dbReference type="GO" id="GO:0015833">
    <property type="term" value="P:peptide transport"/>
    <property type="evidence" value="ECO:0007669"/>
    <property type="project" value="TreeGrafter"/>
</dbReference>
<dbReference type="InterPro" id="IPR030678">
    <property type="entry name" value="Peptide/Ni-bd"/>
</dbReference>
<feature type="signal peptide" evidence="5">
    <location>
        <begin position="1"/>
        <end position="28"/>
    </location>
</feature>
<dbReference type="Gene3D" id="3.90.76.10">
    <property type="entry name" value="Dipeptide-binding Protein, Domain 1"/>
    <property type="match status" value="1"/>
</dbReference>
<dbReference type="PANTHER" id="PTHR30290">
    <property type="entry name" value="PERIPLASMIC BINDING COMPONENT OF ABC TRANSPORTER"/>
    <property type="match status" value="1"/>
</dbReference>
<dbReference type="AlphaFoldDB" id="A0A2C7AEN6"/>
<dbReference type="PROSITE" id="PS51318">
    <property type="entry name" value="TAT"/>
    <property type="match status" value="1"/>
</dbReference>
<dbReference type="InterPro" id="IPR000914">
    <property type="entry name" value="SBP_5_dom"/>
</dbReference>
<dbReference type="InterPro" id="IPR039424">
    <property type="entry name" value="SBP_5"/>
</dbReference>
<evidence type="ECO:0000256" key="3">
    <source>
        <dbReference type="ARBA" id="ARBA00022448"/>
    </source>
</evidence>
<evidence type="ECO:0000256" key="2">
    <source>
        <dbReference type="ARBA" id="ARBA00005695"/>
    </source>
</evidence>
<organism evidence="7 8">
    <name type="scientific">Teichococcus rhizosphaerae</name>
    <dbReference type="NCBI Taxonomy" id="1335062"/>
    <lineage>
        <taxon>Bacteria</taxon>
        <taxon>Pseudomonadati</taxon>
        <taxon>Pseudomonadota</taxon>
        <taxon>Alphaproteobacteria</taxon>
        <taxon>Acetobacterales</taxon>
        <taxon>Roseomonadaceae</taxon>
        <taxon>Roseomonas</taxon>
    </lineage>
</organism>
<comment type="subcellular location">
    <subcellularLocation>
        <location evidence="1">Periplasm</location>
    </subcellularLocation>
</comment>
<protein>
    <submittedName>
        <fullName evidence="7">Peptide ABC transporter substrate-binding protein</fullName>
    </submittedName>
</protein>
<evidence type="ECO:0000259" key="6">
    <source>
        <dbReference type="Pfam" id="PF00496"/>
    </source>
</evidence>
<keyword evidence="8" id="KW-1185">Reference proteome</keyword>
<dbReference type="OrthoDB" id="7318145at2"/>
<comment type="caution">
    <text evidence="7">The sequence shown here is derived from an EMBL/GenBank/DDBJ whole genome shotgun (WGS) entry which is preliminary data.</text>
</comment>
<dbReference type="PIRSF" id="PIRSF002741">
    <property type="entry name" value="MppA"/>
    <property type="match status" value="1"/>
</dbReference>
<dbReference type="PROSITE" id="PS01040">
    <property type="entry name" value="SBP_BACTERIAL_5"/>
    <property type="match status" value="1"/>
</dbReference>
<comment type="similarity">
    <text evidence="2">Belongs to the bacterial solute-binding protein 5 family.</text>
</comment>
<dbReference type="Gene3D" id="3.40.190.10">
    <property type="entry name" value="Periplasmic binding protein-like II"/>
    <property type="match status" value="1"/>
</dbReference>
<dbReference type="Pfam" id="PF00496">
    <property type="entry name" value="SBP_bac_5"/>
    <property type="match status" value="1"/>
</dbReference>
<feature type="domain" description="Solute-binding protein family 5" evidence="6">
    <location>
        <begin position="73"/>
        <end position="434"/>
    </location>
</feature>
<gene>
    <name evidence="7" type="ORF">CR162_04175</name>
</gene>
<dbReference type="PANTHER" id="PTHR30290:SF9">
    <property type="entry name" value="OLIGOPEPTIDE-BINDING PROTEIN APPA"/>
    <property type="match status" value="1"/>
</dbReference>
<dbReference type="GO" id="GO:0043190">
    <property type="term" value="C:ATP-binding cassette (ABC) transporter complex"/>
    <property type="evidence" value="ECO:0007669"/>
    <property type="project" value="InterPro"/>
</dbReference>
<sequence>MMPISRRPLLGLAAAAAATAAMPREAQAANRFVYANNSNFDTLDPHVVFDTARVAVRLNFYDGLYRWVDNPPKLIPWLAESHEVSADGLEWVFKLRRDVKFHDGSLMTADDVVYSIERILALNLGAAPLFRPLLEPGATTAADPHTVRFRLKEPSAIFGSLVPDITVVNAKLVKRNERDGDWGRAWLARNVAGTGSFRLRRYDPAVGFIAQRFPDHFAGWGPKYLDEIEFRTVLETNTRVLGMIRGDYHGTDGYMTPDQIDRFRASDTVQILEQESMRVFHFCIHNDRAPMNDIHFRKALVHAFDYDGFINDVLKGSVVRNPTIIPNNMWGAPPGIEGYKFDLELAKAELAKVKAPLRPITIGTLAGFSETEQAASVFQANLRKIGIEARIESAPWPTVSSRMRNKDQQYDMVPYWKSTYYADPNNWLGELYGSRYLGGGNVSYYSNPEVDKRIERALVSTDQEERQRLNEEAARLVFDDAAGVWIYNTKWFGPYSKRIAGIRFCPVGSGQDMRWAHFA</sequence>
<name>A0A2C7AEN6_9PROT</name>
<dbReference type="InterPro" id="IPR006311">
    <property type="entry name" value="TAT_signal"/>
</dbReference>
<evidence type="ECO:0000313" key="7">
    <source>
        <dbReference type="EMBL" id="PHK96529.1"/>
    </source>
</evidence>
<evidence type="ECO:0000256" key="4">
    <source>
        <dbReference type="ARBA" id="ARBA00022729"/>
    </source>
</evidence>
<proteinExistence type="inferred from homology"/>
<dbReference type="InterPro" id="IPR023765">
    <property type="entry name" value="SBP_5_CS"/>
</dbReference>
<reference evidence="7 8" key="1">
    <citation type="submission" date="2017-10" db="EMBL/GenBank/DDBJ databases">
        <authorList>
            <person name="Banno H."/>
            <person name="Chua N.-H."/>
        </authorList>
    </citation>
    <scope>NUCLEOTIDE SEQUENCE [LARGE SCALE GENOMIC DNA]</scope>
    <source>
        <strain evidence="7 8">YW11</strain>
    </source>
</reference>
<evidence type="ECO:0000313" key="8">
    <source>
        <dbReference type="Proteomes" id="UP000223527"/>
    </source>
</evidence>
<dbReference type="RefSeq" id="WP_099094259.1">
    <property type="nucleotide sequence ID" value="NZ_PDNU01000003.1"/>
</dbReference>
<dbReference type="SUPFAM" id="SSF53850">
    <property type="entry name" value="Periplasmic binding protein-like II"/>
    <property type="match status" value="1"/>
</dbReference>
<keyword evidence="3" id="KW-0813">Transport</keyword>
<evidence type="ECO:0000256" key="1">
    <source>
        <dbReference type="ARBA" id="ARBA00004418"/>
    </source>
</evidence>
<accession>A0A2C7AEN6</accession>